<name>A0A0G0QPM4_9BACT</name>
<organism evidence="1 2">
    <name type="scientific">Candidatus Wolfebacteria bacterium GW2011_GWC2_39_22</name>
    <dbReference type="NCBI Taxonomy" id="1619013"/>
    <lineage>
        <taxon>Bacteria</taxon>
        <taxon>Candidatus Wolfeibacteriota</taxon>
    </lineage>
</organism>
<dbReference type="AlphaFoldDB" id="A0A0G0QPM4"/>
<reference evidence="1 2" key="1">
    <citation type="journal article" date="2015" name="Nature">
        <title>rRNA introns, odd ribosomes, and small enigmatic genomes across a large radiation of phyla.</title>
        <authorList>
            <person name="Brown C.T."/>
            <person name="Hug L.A."/>
            <person name="Thomas B.C."/>
            <person name="Sharon I."/>
            <person name="Castelle C.J."/>
            <person name="Singh A."/>
            <person name="Wilkins M.J."/>
            <person name="Williams K.H."/>
            <person name="Banfield J.F."/>
        </authorList>
    </citation>
    <scope>NUCLEOTIDE SEQUENCE [LARGE SCALE GENOMIC DNA]</scope>
</reference>
<protein>
    <submittedName>
        <fullName evidence="1">Uncharacterized protein</fullName>
    </submittedName>
</protein>
<evidence type="ECO:0000313" key="1">
    <source>
        <dbReference type="EMBL" id="KKR12355.1"/>
    </source>
</evidence>
<dbReference type="EMBL" id="LBWR01000002">
    <property type="protein sequence ID" value="KKR12355.1"/>
    <property type="molecule type" value="Genomic_DNA"/>
</dbReference>
<proteinExistence type="predicted"/>
<accession>A0A0G0QPM4</accession>
<comment type="caution">
    <text evidence="1">The sequence shown here is derived from an EMBL/GenBank/DDBJ whole genome shotgun (WGS) entry which is preliminary data.</text>
</comment>
<evidence type="ECO:0000313" key="2">
    <source>
        <dbReference type="Proteomes" id="UP000034665"/>
    </source>
</evidence>
<dbReference type="STRING" id="1619013.UT41_C0002G0129"/>
<dbReference type="Proteomes" id="UP000034665">
    <property type="component" value="Unassembled WGS sequence"/>
</dbReference>
<sequence length="69" mass="7400">MAYFHGENEGGCHSRGLLRVRINTPQAFRHVARLLRSLATPSQGGNPSPPVKYWIPASAGMTVGGELAI</sequence>
<gene>
    <name evidence="1" type="ORF">UT41_C0002G0129</name>
</gene>